<sequence>MDNPPPNTNATAAEERPSFELRKRFLGQIFSIIYRLPDYEGNEEHYREKGFTIEVNSFNNSQTASQYLAFQNTELDKLQRELDTKLAAAVKSVQDNVATNSAHHNAPGATAPSADPANPSAPHNTIQNLANQHGFKLNNAEMQALVQLRSNPQQFQVLFHQIKRNYLAQRQPSNSQPQPQPVQLTAQAVGVQQTGTGPMNKPNMPPAQPLGATPTTAPSSGPTNPVQNVPAASASNPPARPPTNPSNTNQSTQMILAIARMLPQEIPPEGTKFVLNGKEHHLSAENALQIRNQALLIQKIVAARAQNAMGANAPRPPQVAASQAMPAATLTQASPSLNAQQIQQLQQQQRQQQQQQQFAAAATQAPQRPHFPTGSPAGNQLNQAGPAGAHPMEQPRPPASTQPTATGQSAPHERCSVAPTPSVAAEANVTGNSFANTTAEALAAFVRSMVQRAYQGIDTARNKVELTAEQKSEVQSLLMQYIPVFKNVEECLCALLRTPTRVGLQQLLMQYAHYKRQAALLSEDVYILNPENTRAICMTVTAIVGKVWALIGKGRPTPVPQALSNLRGSVASTSHPSTSAIGTTPSTEPAKLNKAGKRGSGTGESPHQPTRKKSGNLKQSTSPDKSPQVMPTTIKGETVLVKDENQGKNAPGSQVSPRMPASTTAKAKASRAKGSGARAKKETAKSRATKKSTATSKNQGPVAIDLTGVPSAAAPSQSETGTLPVQPPPAASFPGSGLDPNDPNKSPMGSTPLAASSSPANRKRPQEKDKGKPTPTPTTMASGNGTTGADNADQSKWDRPVEYLFEKLDQFVPYAEEHPDDPGVMQVIEAFQNINSNRLDAWVYDENGLYDGYSSE</sequence>
<feature type="compositionally biased region" description="Polar residues" evidence="1">
    <location>
        <begin position="743"/>
        <end position="760"/>
    </location>
</feature>
<feature type="region of interest" description="Disordered" evidence="1">
    <location>
        <begin position="100"/>
        <end position="126"/>
    </location>
</feature>
<feature type="compositionally biased region" description="Polar residues" evidence="1">
    <location>
        <begin position="714"/>
        <end position="723"/>
    </location>
</feature>
<feature type="compositionally biased region" description="Low complexity" evidence="1">
    <location>
        <begin position="211"/>
        <end position="237"/>
    </location>
</feature>
<feature type="compositionally biased region" description="Polar residues" evidence="1">
    <location>
        <begin position="780"/>
        <end position="792"/>
    </location>
</feature>
<dbReference type="OrthoDB" id="10411713at2759"/>
<feature type="region of interest" description="Disordered" evidence="1">
    <location>
        <begin position="568"/>
        <end position="797"/>
    </location>
</feature>
<dbReference type="EMBL" id="JANBPY010000953">
    <property type="protein sequence ID" value="KAJ1962515.1"/>
    <property type="molecule type" value="Genomic_DNA"/>
</dbReference>
<protein>
    <submittedName>
        <fullName evidence="2">Uncharacterized protein</fullName>
    </submittedName>
</protein>
<evidence type="ECO:0000313" key="2">
    <source>
        <dbReference type="EMBL" id="KAJ1962515.1"/>
    </source>
</evidence>
<organism evidence="2 3">
    <name type="scientific">Dispira parvispora</name>
    <dbReference type="NCBI Taxonomy" id="1520584"/>
    <lineage>
        <taxon>Eukaryota</taxon>
        <taxon>Fungi</taxon>
        <taxon>Fungi incertae sedis</taxon>
        <taxon>Zoopagomycota</taxon>
        <taxon>Kickxellomycotina</taxon>
        <taxon>Dimargaritomycetes</taxon>
        <taxon>Dimargaritales</taxon>
        <taxon>Dimargaritaceae</taxon>
        <taxon>Dispira</taxon>
    </lineage>
</organism>
<dbReference type="Proteomes" id="UP001150925">
    <property type="component" value="Unassembled WGS sequence"/>
</dbReference>
<keyword evidence="3" id="KW-1185">Reference proteome</keyword>
<feature type="compositionally biased region" description="Polar residues" evidence="1">
    <location>
        <begin position="616"/>
        <end position="631"/>
    </location>
</feature>
<evidence type="ECO:0000313" key="3">
    <source>
        <dbReference type="Proteomes" id="UP001150925"/>
    </source>
</evidence>
<gene>
    <name evidence="2" type="ORF">IWQ62_003503</name>
</gene>
<feature type="region of interest" description="Disordered" evidence="1">
    <location>
        <begin position="341"/>
        <end position="417"/>
    </location>
</feature>
<feature type="compositionally biased region" description="Polar residues" evidence="1">
    <location>
        <begin position="568"/>
        <end position="587"/>
    </location>
</feature>
<evidence type="ECO:0000256" key="1">
    <source>
        <dbReference type="SAM" id="MobiDB-lite"/>
    </source>
</evidence>
<feature type="compositionally biased region" description="Low complexity" evidence="1">
    <location>
        <begin position="661"/>
        <end position="677"/>
    </location>
</feature>
<feature type="compositionally biased region" description="Low complexity" evidence="1">
    <location>
        <begin position="341"/>
        <end position="367"/>
    </location>
</feature>
<name>A0A9W8AMS3_9FUNG</name>
<feature type="region of interest" description="Disordered" evidence="1">
    <location>
        <begin position="193"/>
        <end position="249"/>
    </location>
</feature>
<comment type="caution">
    <text evidence="2">The sequence shown here is derived from an EMBL/GenBank/DDBJ whole genome shotgun (WGS) entry which is preliminary data.</text>
</comment>
<feature type="compositionally biased region" description="Low complexity" evidence="1">
    <location>
        <begin position="109"/>
        <end position="122"/>
    </location>
</feature>
<proteinExistence type="predicted"/>
<feature type="compositionally biased region" description="Polar residues" evidence="1">
    <location>
        <begin position="647"/>
        <end position="656"/>
    </location>
</feature>
<accession>A0A9W8AMS3</accession>
<reference evidence="2" key="1">
    <citation type="submission" date="2022-07" db="EMBL/GenBank/DDBJ databases">
        <title>Phylogenomic reconstructions and comparative analyses of Kickxellomycotina fungi.</title>
        <authorList>
            <person name="Reynolds N.K."/>
            <person name="Stajich J.E."/>
            <person name="Barry K."/>
            <person name="Grigoriev I.V."/>
            <person name="Crous P."/>
            <person name="Smith M.E."/>
        </authorList>
    </citation>
    <scope>NUCLEOTIDE SEQUENCE</scope>
    <source>
        <strain evidence="2">RSA 1196</strain>
    </source>
</reference>
<dbReference type="AlphaFoldDB" id="A0A9W8AMS3"/>